<evidence type="ECO:0000256" key="5">
    <source>
        <dbReference type="PROSITE-ProRule" id="PRU01016"/>
    </source>
</evidence>
<dbReference type="Gene3D" id="2.30.30.140">
    <property type="match status" value="2"/>
</dbReference>
<dbReference type="EMBL" id="FO082275">
    <property type="protein sequence ID" value="CCO16196.1"/>
    <property type="molecule type" value="Genomic_DNA"/>
</dbReference>
<dbReference type="EC" id="2.1.1.37" evidence="1"/>
<dbReference type="InterPro" id="IPR029063">
    <property type="entry name" value="SAM-dependent_MTases_sf"/>
</dbReference>
<dbReference type="NCBIfam" id="TIGR00675">
    <property type="entry name" value="dcm"/>
    <property type="match status" value="1"/>
</dbReference>
<keyword evidence="4 5" id="KW-0949">S-adenosyl-L-methionine</keyword>
<sequence length="894" mass="101827">MAPKKSKVKKPKVKRSITQPAKSIIERTICSHPMLKRVQKEVRELKKKSTKNAYDGTSKQVHVPKRGKKKYQHFLYPVNYLNQRKSPSAPLVSKEIETDFNRRRFFSGGREKFPKSRKLRYTTFFIPHFLQSHKFLNFTCVEMKVVSLFSGIGGLDLGLEQAGHEVILQVENDPHCLQVLQRHFPGREIRRDVAELTELPAETELLAAGFPCEDVSIMNPNRPGLQGSRTALCSHIFRLLRKNRAPWVLLENVPGLQMWHLTVDPPQEPAIAHIVHELESLGYSWAHRIISLSAFGLPQRRHRVFIVATLHGDPRDVLLSTESICKGQCINLSKAESKEKSPAECYECFMTPPHVTPTISVTCVDLAEKRYGPVAHEICTLTASNGRRLCMVEDLGDGRGHAFRLEIEDAERLNGFPVGWTETCFPLMIPGRPWMKAVDSHRSCIKRIELLGRAVAIPQARWIGQRLMSPYEIKFSRESDGINFSEPVPGLSSITREDSGTEAKLRAWPLAAWNILSSPENIQLCSKYDQAASLWRSRRGLKRMSNTPEIFSFIPLGEFLSSQRRNIDAEKLLDFKVRAEKSNIELMPFISAAFGMQPRGKRKGKQSEQVKTKLDTERAGGECAGELVWISTKVSKRECFWPGIALHLDRDRDVIPSYAIEKIKPNQSSSLHRMVVYFAEESYEWLRSDRMLPFREHFDEFEGQPLLVSRAKYQRAVELALEWQMHQDSSVEKLYDVHLREARAKEVEKLHQKIGNLSDTPNISCGICIICQSRKNDLDVTPSSKSSNLRASTRQRRTSPLKGVQAGQSCPQLRILAAARKGLVSAQLALLREQAVGRRVEIYWHADKKFYPATITAFDDQHYSHRIEHDDGDIEPAAKLWEMRVNLLVDNSGV</sequence>
<dbReference type="GO" id="GO:0032259">
    <property type="term" value="P:methylation"/>
    <property type="evidence" value="ECO:0007669"/>
    <property type="project" value="UniProtKB-KW"/>
</dbReference>
<gene>
    <name evidence="9" type="ORF">Bathy04g04990</name>
    <name evidence="8" type="ORF">Bathy04g05040</name>
</gene>
<dbReference type="GO" id="GO:0044027">
    <property type="term" value="P:negative regulation of gene expression via chromosomal CpG island methylation"/>
    <property type="evidence" value="ECO:0007669"/>
    <property type="project" value="TreeGrafter"/>
</dbReference>
<reference evidence="8 10" key="1">
    <citation type="submission" date="2011-10" db="EMBL/GenBank/DDBJ databases">
        <authorList>
            <person name="Genoscope - CEA"/>
        </authorList>
    </citation>
    <scope>NUCLEOTIDE SEQUENCE [LARGE SCALE GENOMIC DNA]</scope>
    <source>
        <strain evidence="8 10">RCC 1105</strain>
    </source>
</reference>
<comment type="similarity">
    <text evidence="5 6">Belongs to the class I-like SAM-binding methyltransferase superfamily. C5-methyltransferase family.</text>
</comment>
<dbReference type="OrthoDB" id="496767at2759"/>
<evidence type="ECO:0000256" key="4">
    <source>
        <dbReference type="ARBA" id="ARBA00022691"/>
    </source>
</evidence>
<dbReference type="GO" id="GO:0003886">
    <property type="term" value="F:DNA (cytosine-5-)-methyltransferase activity"/>
    <property type="evidence" value="ECO:0007669"/>
    <property type="project" value="UniProtKB-EC"/>
</dbReference>
<dbReference type="Gene3D" id="3.40.50.150">
    <property type="entry name" value="Vaccinia Virus protein VP39"/>
    <property type="match status" value="1"/>
</dbReference>
<keyword evidence="2 5" id="KW-0489">Methyltransferase</keyword>
<evidence type="ECO:0000256" key="6">
    <source>
        <dbReference type="RuleBase" id="RU000416"/>
    </source>
</evidence>
<dbReference type="InterPro" id="IPR001525">
    <property type="entry name" value="C5_MeTfrase"/>
</dbReference>
<evidence type="ECO:0000256" key="2">
    <source>
        <dbReference type="ARBA" id="ARBA00022603"/>
    </source>
</evidence>
<dbReference type="EMBL" id="FO082275">
    <property type="protein sequence ID" value="CCO16083.1"/>
    <property type="molecule type" value="Genomic_DNA"/>
</dbReference>
<dbReference type="PANTHER" id="PTHR10629">
    <property type="entry name" value="CYTOSINE-SPECIFIC METHYLTRANSFERASE"/>
    <property type="match status" value="1"/>
</dbReference>
<dbReference type="RefSeq" id="XP_007513558.1">
    <property type="nucleotide sequence ID" value="XM_007513496.1"/>
</dbReference>
<dbReference type="GO" id="GO:0003677">
    <property type="term" value="F:DNA binding"/>
    <property type="evidence" value="ECO:0007669"/>
    <property type="project" value="TreeGrafter"/>
</dbReference>
<accession>K8F3G7</accession>
<dbReference type="RefSeq" id="XP_007513671.1">
    <property type="nucleotide sequence ID" value="XM_007513609.1"/>
</dbReference>
<evidence type="ECO:0000313" key="9">
    <source>
        <dbReference type="EMBL" id="CCO16196.1"/>
    </source>
</evidence>
<evidence type="ECO:0000313" key="10">
    <source>
        <dbReference type="Proteomes" id="UP000198341"/>
    </source>
</evidence>
<dbReference type="CDD" id="cd05162">
    <property type="entry name" value="PWWP"/>
    <property type="match status" value="1"/>
</dbReference>
<dbReference type="SUPFAM" id="SSF63748">
    <property type="entry name" value="Tudor/PWWP/MBT"/>
    <property type="match status" value="1"/>
</dbReference>
<organism evidence="8 10">
    <name type="scientific">Bathycoccus prasinos</name>
    <dbReference type="NCBI Taxonomy" id="41875"/>
    <lineage>
        <taxon>Eukaryota</taxon>
        <taxon>Viridiplantae</taxon>
        <taxon>Chlorophyta</taxon>
        <taxon>Mamiellophyceae</taxon>
        <taxon>Mamiellales</taxon>
        <taxon>Bathycoccaceae</taxon>
        <taxon>Bathycoccus</taxon>
    </lineage>
</organism>
<keyword evidence="10" id="KW-1185">Reference proteome</keyword>
<evidence type="ECO:0000256" key="3">
    <source>
        <dbReference type="ARBA" id="ARBA00022679"/>
    </source>
</evidence>
<dbReference type="GeneID" id="19016525"/>
<protein>
    <recommendedName>
        <fullName evidence="1">DNA (cytosine-5-)-methyltransferase</fullName>
        <ecNumber evidence="1">2.1.1.37</ecNumber>
    </recommendedName>
</protein>
<evidence type="ECO:0000256" key="1">
    <source>
        <dbReference type="ARBA" id="ARBA00011975"/>
    </source>
</evidence>
<dbReference type="KEGG" id="bpg:Bathy04g05040"/>
<evidence type="ECO:0000256" key="7">
    <source>
        <dbReference type="SAM" id="MobiDB-lite"/>
    </source>
</evidence>
<dbReference type="Proteomes" id="UP000198341">
    <property type="component" value="Chromosome 4"/>
</dbReference>
<dbReference type="GeneID" id="19016530"/>
<feature type="compositionally biased region" description="Polar residues" evidence="7">
    <location>
        <begin position="781"/>
        <end position="792"/>
    </location>
</feature>
<name>K8F3G7_9CHLO</name>
<proteinExistence type="inferred from homology"/>
<feature type="region of interest" description="Disordered" evidence="7">
    <location>
        <begin position="778"/>
        <end position="804"/>
    </location>
</feature>
<dbReference type="Pfam" id="PF00145">
    <property type="entry name" value="DNA_methylase"/>
    <property type="match status" value="1"/>
</dbReference>
<dbReference type="KEGG" id="bpg:Bathy04g04990"/>
<dbReference type="InterPro" id="IPR050390">
    <property type="entry name" value="C5-Methyltransferase"/>
</dbReference>
<dbReference type="CDD" id="cd20404">
    <property type="entry name" value="Tudor_Agenet_AtEML-like"/>
    <property type="match status" value="1"/>
</dbReference>
<dbReference type="GO" id="GO:0005634">
    <property type="term" value="C:nucleus"/>
    <property type="evidence" value="ECO:0007669"/>
    <property type="project" value="TreeGrafter"/>
</dbReference>
<evidence type="ECO:0000313" key="8">
    <source>
        <dbReference type="EMBL" id="CCO16083.1"/>
    </source>
</evidence>
<feature type="active site" evidence="5">
    <location>
        <position position="212"/>
    </location>
</feature>
<dbReference type="AlphaFoldDB" id="K8F3G7"/>
<keyword evidence="3 5" id="KW-0808">Transferase</keyword>
<dbReference type="PRINTS" id="PR00105">
    <property type="entry name" value="C5METTRFRASE"/>
</dbReference>
<dbReference type="PANTHER" id="PTHR10629:SF50">
    <property type="entry name" value="DNA (CYTOSINE-5)-METHYLTRANSFERASE CMT3"/>
    <property type="match status" value="1"/>
</dbReference>
<dbReference type="SUPFAM" id="SSF53335">
    <property type="entry name" value="S-adenosyl-L-methionine-dependent methyltransferases"/>
    <property type="match status" value="1"/>
</dbReference>
<dbReference type="PROSITE" id="PS51679">
    <property type="entry name" value="SAM_MT_C5"/>
    <property type="match status" value="1"/>
</dbReference>